<dbReference type="SUPFAM" id="SSF50022">
    <property type="entry name" value="ISP domain"/>
    <property type="match status" value="1"/>
</dbReference>
<dbReference type="InterPro" id="IPR017941">
    <property type="entry name" value="Rieske_2Fe-2S"/>
</dbReference>
<dbReference type="Pfam" id="PF00355">
    <property type="entry name" value="Rieske"/>
    <property type="match status" value="1"/>
</dbReference>
<keyword evidence="6" id="KW-0411">Iron-sulfur</keyword>
<keyword evidence="9" id="KW-1185">Reference proteome</keyword>
<evidence type="ECO:0000256" key="3">
    <source>
        <dbReference type="ARBA" id="ARBA00022723"/>
    </source>
</evidence>
<dbReference type="PRINTS" id="PR00090">
    <property type="entry name" value="RNGDIOXGNASE"/>
</dbReference>
<keyword evidence="4" id="KW-0560">Oxidoreductase</keyword>
<dbReference type="GO" id="GO:0016705">
    <property type="term" value="F:oxidoreductase activity, acting on paired donors, with incorporation or reduction of molecular oxygen"/>
    <property type="evidence" value="ECO:0007669"/>
    <property type="project" value="UniProtKB-ARBA"/>
</dbReference>
<evidence type="ECO:0000313" key="9">
    <source>
        <dbReference type="Proteomes" id="UP000585272"/>
    </source>
</evidence>
<evidence type="ECO:0000256" key="6">
    <source>
        <dbReference type="ARBA" id="ARBA00023014"/>
    </source>
</evidence>
<dbReference type="EMBL" id="JACHNU010000001">
    <property type="protein sequence ID" value="MBB4661726.1"/>
    <property type="molecule type" value="Genomic_DNA"/>
</dbReference>
<keyword evidence="3" id="KW-0479">Metal-binding</keyword>
<dbReference type="SUPFAM" id="SSF55961">
    <property type="entry name" value="Bet v1-like"/>
    <property type="match status" value="1"/>
</dbReference>
<dbReference type="InterPro" id="IPR001663">
    <property type="entry name" value="Rng_hydr_dOase-A"/>
</dbReference>
<dbReference type="InterPro" id="IPR015879">
    <property type="entry name" value="Ring_hydroxy_dOase_asu_C_dom"/>
</dbReference>
<dbReference type="AlphaFoldDB" id="A0A840IA57"/>
<dbReference type="Proteomes" id="UP000585272">
    <property type="component" value="Unassembled WGS sequence"/>
</dbReference>
<evidence type="ECO:0000256" key="1">
    <source>
        <dbReference type="ARBA" id="ARBA00008751"/>
    </source>
</evidence>
<dbReference type="GO" id="GO:0005506">
    <property type="term" value="F:iron ion binding"/>
    <property type="evidence" value="ECO:0007669"/>
    <property type="project" value="InterPro"/>
</dbReference>
<evidence type="ECO:0000313" key="8">
    <source>
        <dbReference type="EMBL" id="MBB4661726.1"/>
    </source>
</evidence>
<evidence type="ECO:0000259" key="7">
    <source>
        <dbReference type="PROSITE" id="PS51296"/>
    </source>
</evidence>
<accession>A0A840IA57</accession>
<dbReference type="PANTHER" id="PTHR43756">
    <property type="entry name" value="CHOLINE MONOOXYGENASE, CHLOROPLASTIC"/>
    <property type="match status" value="1"/>
</dbReference>
<comment type="similarity">
    <text evidence="1">Belongs to the bacterial ring-hydroxylating dioxygenase alpha subunit family.</text>
</comment>
<feature type="domain" description="Rieske" evidence="7">
    <location>
        <begin position="53"/>
        <end position="164"/>
    </location>
</feature>
<dbReference type="Gene3D" id="2.102.10.10">
    <property type="entry name" value="Rieske [2Fe-2S] iron-sulphur domain"/>
    <property type="match status" value="1"/>
</dbReference>
<protein>
    <submittedName>
        <fullName evidence="8">Nitrite reductase/ring-hydroxylating ferredoxin subunit</fullName>
    </submittedName>
</protein>
<dbReference type="InterPro" id="IPR036922">
    <property type="entry name" value="Rieske_2Fe-2S_sf"/>
</dbReference>
<name>A0A840IA57_9ACTN</name>
<evidence type="ECO:0000256" key="4">
    <source>
        <dbReference type="ARBA" id="ARBA00023002"/>
    </source>
</evidence>
<organism evidence="8 9">
    <name type="scientific">Conexibacter arvalis</name>
    <dbReference type="NCBI Taxonomy" id="912552"/>
    <lineage>
        <taxon>Bacteria</taxon>
        <taxon>Bacillati</taxon>
        <taxon>Actinomycetota</taxon>
        <taxon>Thermoleophilia</taxon>
        <taxon>Solirubrobacterales</taxon>
        <taxon>Conexibacteraceae</taxon>
        <taxon>Conexibacter</taxon>
    </lineage>
</organism>
<evidence type="ECO:0000256" key="5">
    <source>
        <dbReference type="ARBA" id="ARBA00023004"/>
    </source>
</evidence>
<dbReference type="RefSeq" id="WP_183340134.1">
    <property type="nucleotide sequence ID" value="NZ_JACHNU010000001.1"/>
</dbReference>
<sequence length="448" mass="50605">MAVNPAGLLDLSLADGVELTQLIDEPGAHISRRIYGNDEIFELEQDRIFRRAWNFLGHVSELPNPGDYVTRDLAGEPVVLIRGDDGEIRAFLNSCRHRGMRVCRADRDNVSYMRCVYHGWSYSRSGDLVTAFAEELYDPGRLRKEELGLIPVTQVAIYRGVIFGTWDAEAPPLEEYLGDMRFYLDLFLGRTDGGTEVVGAPQVWDVSTDWKFCADNFTGDNFHLYTAHGSVVDLGMLPPDPMSLSYGYLVRAQGGHVLHLVPGPPDPSFEYFGLPRDLVPQFERNLDSVQLGLLKDHAWSVGTVFPNLSFMQVMVQGDIGGPNVTFLSLRAWMPTSATTTRVFSYLLLDRDAPEQFRRDSYEAYVRTFGPSGIFEQDDMENWEDCTRVNKGKIAQRHGLHHGMGLHLEPDPSFPGPGQAWPGSYGERTQLSFYGEWLKWMTHERPWAS</sequence>
<evidence type="ECO:0000256" key="2">
    <source>
        <dbReference type="ARBA" id="ARBA00022714"/>
    </source>
</evidence>
<dbReference type="GO" id="GO:0004497">
    <property type="term" value="F:monooxygenase activity"/>
    <property type="evidence" value="ECO:0007669"/>
    <property type="project" value="UniProtKB-ARBA"/>
</dbReference>
<comment type="caution">
    <text evidence="8">The sequence shown here is derived from an EMBL/GenBank/DDBJ whole genome shotgun (WGS) entry which is preliminary data.</text>
</comment>
<dbReference type="PROSITE" id="PS51296">
    <property type="entry name" value="RIESKE"/>
    <property type="match status" value="1"/>
</dbReference>
<dbReference type="PANTHER" id="PTHR43756:SF1">
    <property type="entry name" value="3-PHENYLPROPIONATE_CINNAMIC ACID DIOXYGENASE SUBUNIT ALPHA"/>
    <property type="match status" value="1"/>
</dbReference>
<reference evidence="8 9" key="1">
    <citation type="submission" date="2020-08" db="EMBL/GenBank/DDBJ databases">
        <title>Genomic Encyclopedia of Archaeal and Bacterial Type Strains, Phase II (KMG-II): from individual species to whole genera.</title>
        <authorList>
            <person name="Goeker M."/>
        </authorList>
    </citation>
    <scope>NUCLEOTIDE SEQUENCE [LARGE SCALE GENOMIC DNA]</scope>
    <source>
        <strain evidence="8 9">DSM 23288</strain>
    </source>
</reference>
<proteinExistence type="inferred from homology"/>
<keyword evidence="5" id="KW-0408">Iron</keyword>
<keyword evidence="2" id="KW-0001">2Fe-2S</keyword>
<dbReference type="Gene3D" id="3.90.380.10">
    <property type="entry name" value="Naphthalene 1,2-dioxygenase Alpha Subunit, Chain A, domain 1"/>
    <property type="match status" value="1"/>
</dbReference>
<gene>
    <name evidence="8" type="ORF">BDZ31_001299</name>
</gene>
<dbReference type="Pfam" id="PF00848">
    <property type="entry name" value="Ring_hydroxyl_A"/>
    <property type="match status" value="1"/>
</dbReference>
<dbReference type="GO" id="GO:0051537">
    <property type="term" value="F:2 iron, 2 sulfur cluster binding"/>
    <property type="evidence" value="ECO:0007669"/>
    <property type="project" value="UniProtKB-KW"/>
</dbReference>